<dbReference type="Pfam" id="PF25372">
    <property type="entry name" value="DUF7885"/>
    <property type="match status" value="1"/>
</dbReference>
<reference evidence="5 6" key="1">
    <citation type="submission" date="2017-06" db="EMBL/GenBank/DDBJ databases">
        <title>Draft genome sequence of a variant of Elsinoe murrayae.</title>
        <authorList>
            <person name="Cheng Q."/>
        </authorList>
    </citation>
    <scope>NUCLEOTIDE SEQUENCE [LARGE SCALE GENOMIC DNA]</scope>
    <source>
        <strain evidence="5 6">CQ-2017a</strain>
    </source>
</reference>
<keyword evidence="1" id="KW-0833">Ubl conjugation pathway</keyword>
<evidence type="ECO:0000313" key="6">
    <source>
        <dbReference type="Proteomes" id="UP000243797"/>
    </source>
</evidence>
<evidence type="ECO:0000256" key="2">
    <source>
        <dbReference type="SAM" id="MobiDB-lite"/>
    </source>
</evidence>
<dbReference type="EMBL" id="NKHZ01000058">
    <property type="protein sequence ID" value="PNS16294.1"/>
    <property type="molecule type" value="Genomic_DNA"/>
</dbReference>
<feature type="compositionally biased region" description="Basic residues" evidence="2">
    <location>
        <begin position="1"/>
        <end position="11"/>
    </location>
</feature>
<organism evidence="5 6">
    <name type="scientific">Sphaceloma murrayae</name>
    <dbReference type="NCBI Taxonomy" id="2082308"/>
    <lineage>
        <taxon>Eukaryota</taxon>
        <taxon>Fungi</taxon>
        <taxon>Dikarya</taxon>
        <taxon>Ascomycota</taxon>
        <taxon>Pezizomycotina</taxon>
        <taxon>Dothideomycetes</taxon>
        <taxon>Dothideomycetidae</taxon>
        <taxon>Myriangiales</taxon>
        <taxon>Elsinoaceae</taxon>
        <taxon>Sphaceloma</taxon>
    </lineage>
</organism>
<dbReference type="SMART" id="SM00367">
    <property type="entry name" value="LRR_CC"/>
    <property type="match status" value="11"/>
</dbReference>
<keyword evidence="6" id="KW-1185">Reference proteome</keyword>
<evidence type="ECO:0000259" key="3">
    <source>
        <dbReference type="Pfam" id="PF12937"/>
    </source>
</evidence>
<dbReference type="InParanoid" id="A0A2K1QMC0"/>
<evidence type="ECO:0000259" key="4">
    <source>
        <dbReference type="Pfam" id="PF25372"/>
    </source>
</evidence>
<dbReference type="SUPFAM" id="SSF52047">
    <property type="entry name" value="RNI-like"/>
    <property type="match status" value="1"/>
</dbReference>
<gene>
    <name evidence="5" type="ORF">CAC42_6401</name>
</gene>
<sequence>MARVGRLHRRLSASSSSSTSPERGPDDDNDSFTMQANDSQSSLAVSLSNTDMMSEGFDEEEYQRRCQIPVYRLPAELLISIFSRISSTKDLQACMLVSKDWAKNSVGLLWHRPSMNRWASVHNVVKSIRKADKMFAYQDLVKRLNMSTLGSQVSDGTLMPLTVCKRIERLTLTSCSKVTDLSLTSLMDGNRNLVALDITGMESITDATLMTVADNCIRLQGLNITGCRKLTDDSVMAVARNCRHLKRLKFNSCTNLTDKSILTVAANSSHLLEIDLYDLPAVESPSVTHLLSSCRQLRELRLMRCPRITDSAFTSLSSKAAPFDSLRILDLTDCTEIGDKAVEKIVATCPRLRNLLLAKCRHLTDRAVFAITKLGKNLHYLHLGHCTRLTDEAIKGLARHCTRIRYIDLACCSNLTDASITMLASSLPKLKRVGLVKCAGITDRSIYALATYGGRMPNGTSKNGSVNVLERVHLSYCTSLTIEGIHVLLNNCPRLTHLSLTGVQAFLREDLTVFCREAPPEFTDHQRDVFCVFSGPGVIRLREHLNKIDSYLLPEADDGPRQRRPGVPAHRFFPQIANAQHPNPEEVMDEDLEDEGLAFDNEGDGANAAAMPRGMNAAAMAFVPGQGGATRFSFADMANFVNPRFVQARAAGGMVVTSIEGGRMVRGVLGGEELGRIPPPPPLSPLGPLEGRAREDWDEDEGGGVGVGGEQQVTGMMGAAALEDVED</sequence>
<comment type="caution">
    <text evidence="5">The sequence shown here is derived from an EMBL/GenBank/DDBJ whole genome shotgun (WGS) entry which is preliminary data.</text>
</comment>
<dbReference type="SUPFAM" id="SSF81383">
    <property type="entry name" value="F-box domain"/>
    <property type="match status" value="1"/>
</dbReference>
<evidence type="ECO:0000256" key="1">
    <source>
        <dbReference type="ARBA" id="ARBA00022786"/>
    </source>
</evidence>
<feature type="region of interest" description="Disordered" evidence="2">
    <location>
        <begin position="1"/>
        <end position="35"/>
    </location>
</feature>
<dbReference type="GO" id="GO:0005737">
    <property type="term" value="C:cytoplasm"/>
    <property type="evidence" value="ECO:0007669"/>
    <property type="project" value="TreeGrafter"/>
</dbReference>
<dbReference type="InterPro" id="IPR050648">
    <property type="entry name" value="F-box_LRR-repeat"/>
</dbReference>
<dbReference type="Gene3D" id="3.80.10.10">
    <property type="entry name" value="Ribonuclease Inhibitor"/>
    <property type="match status" value="3"/>
</dbReference>
<dbReference type="InterPro" id="IPR057207">
    <property type="entry name" value="FBXL15_LRR"/>
</dbReference>
<dbReference type="InterPro" id="IPR036047">
    <property type="entry name" value="F-box-like_dom_sf"/>
</dbReference>
<dbReference type="Pfam" id="PF12937">
    <property type="entry name" value="F-box-like"/>
    <property type="match status" value="1"/>
</dbReference>
<protein>
    <submittedName>
        <fullName evidence="5">Uncharacterized protein</fullName>
    </submittedName>
</protein>
<dbReference type="Proteomes" id="UP000243797">
    <property type="component" value="Unassembled WGS sequence"/>
</dbReference>
<dbReference type="PANTHER" id="PTHR13382:SF69">
    <property type="entry name" value="FI18408P1"/>
    <property type="match status" value="1"/>
</dbReference>
<proteinExistence type="predicted"/>
<evidence type="ECO:0000313" key="5">
    <source>
        <dbReference type="EMBL" id="PNS16294.1"/>
    </source>
</evidence>
<dbReference type="InterPro" id="IPR032675">
    <property type="entry name" value="LRR_dom_sf"/>
</dbReference>
<dbReference type="InterPro" id="IPR001810">
    <property type="entry name" value="F-box_dom"/>
</dbReference>
<dbReference type="AlphaFoldDB" id="A0A2K1QMC0"/>
<feature type="domain" description="F-box/LRR-repeat protein 15-like leucin rich repeat" evidence="4">
    <location>
        <begin position="203"/>
        <end position="433"/>
    </location>
</feature>
<name>A0A2K1QMC0_9PEZI</name>
<dbReference type="InterPro" id="IPR006553">
    <property type="entry name" value="Leu-rich_rpt_Cys-con_subtyp"/>
</dbReference>
<dbReference type="PANTHER" id="PTHR13382">
    <property type="entry name" value="MITOCHONDRIAL ATP SYNTHASE COUPLING FACTOR B"/>
    <property type="match status" value="1"/>
</dbReference>
<feature type="domain" description="F-box" evidence="3">
    <location>
        <begin position="72"/>
        <end position="114"/>
    </location>
</feature>
<feature type="region of interest" description="Disordered" evidence="2">
    <location>
        <begin position="672"/>
        <end position="714"/>
    </location>
</feature>
<dbReference type="STRING" id="2082308.A0A2K1QMC0"/>
<dbReference type="OrthoDB" id="10257471at2759"/>
<accession>A0A2K1QMC0</accession>